<evidence type="ECO:0000313" key="9">
    <source>
        <dbReference type="Proteomes" id="UP000077202"/>
    </source>
</evidence>
<dbReference type="GO" id="GO:0005634">
    <property type="term" value="C:nucleus"/>
    <property type="evidence" value="ECO:0007669"/>
    <property type="project" value="UniProtKB-SubCell"/>
</dbReference>
<reference evidence="8" key="1">
    <citation type="submission" date="2016-03" db="EMBL/GenBank/DDBJ databases">
        <title>Mechanisms controlling the formation of the plant cell surface in tip-growing cells are functionally conserved among land plants.</title>
        <authorList>
            <person name="Honkanen S."/>
            <person name="Jones V.A."/>
            <person name="Morieri G."/>
            <person name="Champion C."/>
            <person name="Hetherington A.J."/>
            <person name="Kelly S."/>
            <person name="Saint-Marcoux D."/>
            <person name="Proust H."/>
            <person name="Prescott H."/>
            <person name="Dolan L."/>
        </authorList>
    </citation>
    <scope>NUCLEOTIDE SEQUENCE [LARGE SCALE GENOMIC DNA]</scope>
    <source>
        <tissue evidence="8">Whole gametophyte</tissue>
    </source>
</reference>
<keyword evidence="3" id="KW-0217">Developmental protein</keyword>
<evidence type="ECO:0000256" key="1">
    <source>
        <dbReference type="ARBA" id="ARBA00004123"/>
    </source>
</evidence>
<evidence type="ECO:0000313" key="8">
    <source>
        <dbReference type="EMBL" id="OAE35318.1"/>
    </source>
</evidence>
<dbReference type="PROSITE" id="PS50891">
    <property type="entry name" value="LOB"/>
    <property type="match status" value="1"/>
</dbReference>
<evidence type="ECO:0000259" key="7">
    <source>
        <dbReference type="PROSITE" id="PS50891"/>
    </source>
</evidence>
<dbReference type="Pfam" id="PF03195">
    <property type="entry name" value="LOB"/>
    <property type="match status" value="1"/>
</dbReference>
<feature type="domain" description="LOB" evidence="7">
    <location>
        <begin position="82"/>
        <end position="197"/>
    </location>
</feature>
<organism evidence="8 9">
    <name type="scientific">Marchantia polymorpha subsp. ruderalis</name>
    <dbReference type="NCBI Taxonomy" id="1480154"/>
    <lineage>
        <taxon>Eukaryota</taxon>
        <taxon>Viridiplantae</taxon>
        <taxon>Streptophyta</taxon>
        <taxon>Embryophyta</taxon>
        <taxon>Marchantiophyta</taxon>
        <taxon>Marchantiopsida</taxon>
        <taxon>Marchantiidae</taxon>
        <taxon>Marchantiales</taxon>
        <taxon>Marchantiaceae</taxon>
        <taxon>Marchantia</taxon>
    </lineage>
</organism>
<comment type="similarity">
    <text evidence="2">Belongs to the LOB domain-containing protein family.</text>
</comment>
<feature type="compositionally biased region" description="Polar residues" evidence="6">
    <location>
        <begin position="209"/>
        <end position="225"/>
    </location>
</feature>
<feature type="region of interest" description="Disordered" evidence="6">
    <location>
        <begin position="205"/>
        <end position="225"/>
    </location>
</feature>
<evidence type="ECO:0000256" key="6">
    <source>
        <dbReference type="SAM" id="MobiDB-lite"/>
    </source>
</evidence>
<comment type="subcellular location">
    <subcellularLocation>
        <location evidence="1">Nucleus</location>
    </subcellularLocation>
</comment>
<dbReference type="InterPro" id="IPR004883">
    <property type="entry name" value="LOB"/>
</dbReference>
<evidence type="ECO:0000256" key="2">
    <source>
        <dbReference type="ARBA" id="ARBA00005474"/>
    </source>
</evidence>
<feature type="coiled-coil region" evidence="5">
    <location>
        <begin position="176"/>
        <end position="203"/>
    </location>
</feature>
<evidence type="ECO:0000256" key="5">
    <source>
        <dbReference type="SAM" id="Coils"/>
    </source>
</evidence>
<name>A0A176WQB5_MARPO</name>
<dbReference type="Proteomes" id="UP000077202">
    <property type="component" value="Unassembled WGS sequence"/>
</dbReference>
<gene>
    <name evidence="8" type="ORF">AXG93_4858s1000</name>
</gene>
<dbReference type="PANTHER" id="PTHR31301">
    <property type="entry name" value="LOB DOMAIN-CONTAINING PROTEIN 4-RELATED"/>
    <property type="match status" value="1"/>
</dbReference>
<protein>
    <recommendedName>
        <fullName evidence="7">LOB domain-containing protein</fullName>
    </recommendedName>
</protein>
<evidence type="ECO:0000256" key="3">
    <source>
        <dbReference type="ARBA" id="ARBA00022473"/>
    </source>
</evidence>
<dbReference type="PANTHER" id="PTHR31301:SF83">
    <property type="entry name" value="PROTEIN ASYMMETRIC LEAVES 2"/>
    <property type="match status" value="1"/>
</dbReference>
<dbReference type="AlphaFoldDB" id="A0A176WQB5"/>
<keyword evidence="4" id="KW-0539">Nucleus</keyword>
<evidence type="ECO:0000256" key="4">
    <source>
        <dbReference type="ARBA" id="ARBA00023242"/>
    </source>
</evidence>
<comment type="caution">
    <text evidence="8">The sequence shown here is derived from an EMBL/GenBank/DDBJ whole genome shotgun (WGS) entry which is preliminary data.</text>
</comment>
<dbReference type="EMBL" id="LVLJ01000202">
    <property type="protein sequence ID" value="OAE35318.1"/>
    <property type="molecule type" value="Genomic_DNA"/>
</dbReference>
<sequence length="225" mass="24974">MLASKVLVVLAFDGSHVAQLGDFPRLFLVYTAADLSHVAQDALEVQCRWTQISSLHIYRLFSKIRNILENMSVQRTDVKMLTTAPLMTLTRLGNKVGTVLVPKFGELDRILISHIVYNGHNIPQIVDQHARIFGASNVTKILQDLPESSRADAVTSLAFEAEARMKDPVYGCSGAISLTQTRILELQEEVQELLDQVNYLEDKKRKRLTQGSSGTPNPSTVVNDG</sequence>
<keyword evidence="9" id="KW-1185">Reference proteome</keyword>
<accession>A0A176WQB5</accession>
<proteinExistence type="inferred from homology"/>
<keyword evidence="5" id="KW-0175">Coiled coil</keyword>